<dbReference type="HOGENOM" id="CLU_407135_0_0_1"/>
<keyword evidence="4" id="KW-1185">Reference proteome</keyword>
<feature type="compositionally biased region" description="Low complexity" evidence="1">
    <location>
        <begin position="64"/>
        <end position="85"/>
    </location>
</feature>
<evidence type="ECO:0000313" key="3">
    <source>
        <dbReference type="EMBL" id="EGG07219.1"/>
    </source>
</evidence>
<dbReference type="RefSeq" id="XP_007409661.1">
    <property type="nucleotide sequence ID" value="XM_007409599.1"/>
</dbReference>
<organism evidence="4">
    <name type="scientific">Melampsora larici-populina (strain 98AG31 / pathotype 3-4-7)</name>
    <name type="common">Poplar leaf rust fungus</name>
    <dbReference type="NCBI Taxonomy" id="747676"/>
    <lineage>
        <taxon>Eukaryota</taxon>
        <taxon>Fungi</taxon>
        <taxon>Dikarya</taxon>
        <taxon>Basidiomycota</taxon>
        <taxon>Pucciniomycotina</taxon>
        <taxon>Pucciniomycetes</taxon>
        <taxon>Pucciniales</taxon>
        <taxon>Melampsoraceae</taxon>
        <taxon>Melampsora</taxon>
    </lineage>
</organism>
<feature type="compositionally biased region" description="Polar residues" evidence="1">
    <location>
        <begin position="293"/>
        <end position="315"/>
    </location>
</feature>
<feature type="compositionally biased region" description="Basic and acidic residues" evidence="1">
    <location>
        <begin position="631"/>
        <end position="646"/>
    </location>
</feature>
<feature type="signal peptide" evidence="2">
    <location>
        <begin position="1"/>
        <end position="17"/>
    </location>
</feature>
<proteinExistence type="predicted"/>
<keyword evidence="2" id="KW-0732">Signal</keyword>
<dbReference type="Proteomes" id="UP000001072">
    <property type="component" value="Unassembled WGS sequence"/>
</dbReference>
<feature type="compositionally biased region" description="Polar residues" evidence="1">
    <location>
        <begin position="38"/>
        <end position="47"/>
    </location>
</feature>
<evidence type="ECO:0000313" key="4">
    <source>
        <dbReference type="Proteomes" id="UP000001072"/>
    </source>
</evidence>
<dbReference type="AlphaFoldDB" id="F4RK96"/>
<sequence>MQLTVAIVLALAAVAGAFPNGYASSDYTPSSYIATSDYTPASQSGSHAQPEHKGSKPHEDSSKPESSPGSLLGLDLDVGNLGLGSKPVSDSHPESTLRTPGQLKGGSQPTIAVGEPNGSKGGIPHAGSSGGSKFNNPTVELEDEGDIPDDVPATKSTDGATKPTGSIVDSTSKENPGAQLGNGGSKLGDEVPKPVAVGGNHPVDVSVPKYTNGAAQTTNRIVDSTSKEDIGSQPVNGGSHPGSEATKPVVSGNVPIDVTGSKPTSGGIQPANPVPDNASKQHIESQPVDGGLKSTNEATKPASGSNVPVNANGPNSYGVAQPTNSIVDSTSKSQPISQAGSGATDASKSGDEAIKPAAGQTIQTNVNGPKSTNQGAQSTNSIVDSTSKGQPVYQVGSGASSPGKEVTKPAVDGNIPIDATGTSTTRPIKPVADSYSKENVGSQLGHGGSNSVVGVDVPVNADGSKSATGTVHPIETIVDSTSKPHVGSQLGNDRSKSPDAAIKPDQTVHVDTNAKDSGKDHSQPGLVNVGVGSTPDEKVRPKSGHPKPSVVHGAYKNRQPDSKANQSGSKPGYTGTPLLGLDLNVGPKAGSEHHGDKSTPVSGSRPDSHVGPKAGSEHHGDKSTPVSGSRPDSHVGSKPQSNHEDDQFNPASGISSDSTPDTYSTHDGYTKSDYF</sequence>
<protein>
    <recommendedName>
        <fullName evidence="5">Secreted protein</fullName>
    </recommendedName>
</protein>
<evidence type="ECO:0000256" key="2">
    <source>
        <dbReference type="SAM" id="SignalP"/>
    </source>
</evidence>
<feature type="compositionally biased region" description="Polar residues" evidence="1">
    <location>
        <begin position="154"/>
        <end position="174"/>
    </location>
</feature>
<dbReference type="KEGG" id="mlr:MELLADRAFT_52459"/>
<feature type="compositionally biased region" description="Polar residues" evidence="1">
    <location>
        <begin position="649"/>
        <end position="667"/>
    </location>
</feature>
<dbReference type="OrthoDB" id="10599450at2759"/>
<evidence type="ECO:0008006" key="5">
    <source>
        <dbReference type="Google" id="ProtNLM"/>
    </source>
</evidence>
<feature type="compositionally biased region" description="Basic and acidic residues" evidence="1">
    <location>
        <begin position="506"/>
        <end position="522"/>
    </location>
</feature>
<feature type="compositionally biased region" description="Polar residues" evidence="1">
    <location>
        <begin position="213"/>
        <end position="224"/>
    </location>
</feature>
<feature type="region of interest" description="Disordered" evidence="1">
    <location>
        <begin position="38"/>
        <end position="675"/>
    </location>
</feature>
<feature type="compositionally biased region" description="Polar residues" evidence="1">
    <location>
        <begin position="360"/>
        <end position="389"/>
    </location>
</feature>
<evidence type="ECO:0000256" key="1">
    <source>
        <dbReference type="SAM" id="MobiDB-lite"/>
    </source>
</evidence>
<accession>F4RK96</accession>
<dbReference type="InParanoid" id="F4RK96"/>
<feature type="compositionally biased region" description="Basic and acidic residues" evidence="1">
    <location>
        <begin position="606"/>
        <end position="622"/>
    </location>
</feature>
<dbReference type="EMBL" id="GL883105">
    <property type="protein sequence ID" value="EGG07219.1"/>
    <property type="molecule type" value="Genomic_DNA"/>
</dbReference>
<feature type="compositionally biased region" description="Polar residues" evidence="1">
    <location>
        <begin position="321"/>
        <end position="347"/>
    </location>
</feature>
<feature type="compositionally biased region" description="Basic and acidic residues" evidence="1">
    <location>
        <begin position="49"/>
        <end position="63"/>
    </location>
</feature>
<reference evidence="4" key="1">
    <citation type="journal article" date="2011" name="Proc. Natl. Acad. Sci. U.S.A.">
        <title>Obligate biotrophy features unraveled by the genomic analysis of rust fungi.</title>
        <authorList>
            <person name="Duplessis S."/>
            <person name="Cuomo C.A."/>
            <person name="Lin Y.-C."/>
            <person name="Aerts A."/>
            <person name="Tisserant E."/>
            <person name="Veneault-Fourrey C."/>
            <person name="Joly D.L."/>
            <person name="Hacquard S."/>
            <person name="Amselem J."/>
            <person name="Cantarel B.L."/>
            <person name="Chiu R."/>
            <person name="Coutinho P.M."/>
            <person name="Feau N."/>
            <person name="Field M."/>
            <person name="Frey P."/>
            <person name="Gelhaye E."/>
            <person name="Goldberg J."/>
            <person name="Grabherr M.G."/>
            <person name="Kodira C.D."/>
            <person name="Kohler A."/>
            <person name="Kuees U."/>
            <person name="Lindquist E.A."/>
            <person name="Lucas S.M."/>
            <person name="Mago R."/>
            <person name="Mauceli E."/>
            <person name="Morin E."/>
            <person name="Murat C."/>
            <person name="Pangilinan J.L."/>
            <person name="Park R."/>
            <person name="Pearson M."/>
            <person name="Quesneville H."/>
            <person name="Rouhier N."/>
            <person name="Sakthikumar S."/>
            <person name="Salamov A.A."/>
            <person name="Schmutz J."/>
            <person name="Selles B."/>
            <person name="Shapiro H."/>
            <person name="Tanguay P."/>
            <person name="Tuskan G.A."/>
            <person name="Henrissat B."/>
            <person name="Van de Peer Y."/>
            <person name="Rouze P."/>
            <person name="Ellis J.G."/>
            <person name="Dodds P.N."/>
            <person name="Schein J.E."/>
            <person name="Zhong S."/>
            <person name="Hamelin R.C."/>
            <person name="Grigoriev I.V."/>
            <person name="Szabo L.J."/>
            <person name="Martin F."/>
        </authorList>
    </citation>
    <scope>NUCLEOTIDE SEQUENCE [LARGE SCALE GENOMIC DNA]</scope>
    <source>
        <strain evidence="4">98AG31 / pathotype 3-4-7</strain>
    </source>
</reference>
<dbReference type="VEuPathDB" id="FungiDB:MELLADRAFT_52459"/>
<feature type="chain" id="PRO_5003315300" description="Secreted protein" evidence="2">
    <location>
        <begin position="18"/>
        <end position="675"/>
    </location>
</feature>
<gene>
    <name evidence="3" type="ORF">MELLADRAFT_52459</name>
</gene>
<dbReference type="GeneID" id="18928821"/>
<feature type="compositionally biased region" description="Acidic residues" evidence="1">
    <location>
        <begin position="140"/>
        <end position="149"/>
    </location>
</feature>
<feature type="compositionally biased region" description="Polar residues" evidence="1">
    <location>
        <begin position="96"/>
        <end position="110"/>
    </location>
</feature>
<name>F4RK96_MELLP</name>